<proteinExistence type="predicted"/>
<dbReference type="AlphaFoldDB" id="A0A1M7ZEP1"/>
<evidence type="ECO:0000313" key="3">
    <source>
        <dbReference type="EMBL" id="SHO63312.1"/>
    </source>
</evidence>
<dbReference type="STRING" id="1123029.SAMN02745172_01340"/>
<feature type="region of interest" description="Disordered" evidence="1">
    <location>
        <begin position="119"/>
        <end position="139"/>
    </location>
</feature>
<reference evidence="3 4" key="1">
    <citation type="submission" date="2016-12" db="EMBL/GenBank/DDBJ databases">
        <authorList>
            <person name="Song W.-J."/>
            <person name="Kurnit D.M."/>
        </authorList>
    </citation>
    <scope>NUCLEOTIDE SEQUENCE [LARGE SCALE GENOMIC DNA]</scope>
    <source>
        <strain evidence="3 4">DSM 19599</strain>
    </source>
</reference>
<dbReference type="EMBL" id="FRXO01000002">
    <property type="protein sequence ID" value="SHO63312.1"/>
    <property type="molecule type" value="Genomic_DNA"/>
</dbReference>
<feature type="compositionally biased region" description="Polar residues" evidence="1">
    <location>
        <begin position="494"/>
        <end position="509"/>
    </location>
</feature>
<feature type="compositionally biased region" description="Low complexity" evidence="1">
    <location>
        <begin position="478"/>
        <end position="493"/>
    </location>
</feature>
<evidence type="ECO:0000259" key="2">
    <source>
        <dbReference type="Pfam" id="PF02120"/>
    </source>
</evidence>
<feature type="region of interest" description="Disordered" evidence="1">
    <location>
        <begin position="240"/>
        <end position="304"/>
    </location>
</feature>
<gene>
    <name evidence="3" type="ORF">SAMN02745172_01340</name>
</gene>
<evidence type="ECO:0000256" key="1">
    <source>
        <dbReference type="SAM" id="MobiDB-lite"/>
    </source>
</evidence>
<feature type="compositionally biased region" description="Basic and acidic residues" evidence="1">
    <location>
        <begin position="59"/>
        <end position="78"/>
    </location>
</feature>
<accession>A0A1M7ZEP1</accession>
<feature type="region of interest" description="Disordered" evidence="1">
    <location>
        <begin position="1"/>
        <end position="103"/>
    </location>
</feature>
<feature type="compositionally biased region" description="Low complexity" evidence="1">
    <location>
        <begin position="241"/>
        <end position="256"/>
    </location>
</feature>
<dbReference type="OrthoDB" id="7676733at2"/>
<evidence type="ECO:0000313" key="4">
    <source>
        <dbReference type="Proteomes" id="UP000186406"/>
    </source>
</evidence>
<feature type="domain" description="Flagellar hook-length control protein-like C-terminal" evidence="2">
    <location>
        <begin position="379"/>
        <end position="445"/>
    </location>
</feature>
<feature type="region of interest" description="Disordered" evidence="1">
    <location>
        <begin position="197"/>
        <end position="225"/>
    </location>
</feature>
<dbReference type="Gene3D" id="3.30.750.140">
    <property type="match status" value="1"/>
</dbReference>
<dbReference type="Pfam" id="PF02120">
    <property type="entry name" value="Flg_hook"/>
    <property type="match status" value="1"/>
</dbReference>
<feature type="compositionally biased region" description="Basic and acidic residues" evidence="1">
    <location>
        <begin position="257"/>
        <end position="304"/>
    </location>
</feature>
<protein>
    <submittedName>
        <fullName evidence="3">Hook-length control protein FliK</fullName>
    </submittedName>
</protein>
<sequence length="517" mass="51564">MTRLDVGLPTSTPSDVRAAKAGSGSAAGHQARGTTGGSDFGSVLSDLGQRRYGQNDAAETDRNADERPGSGHGGRDRSGAGTVDADETTSLDASGQQTAAAQTTPLVAFPSGFAELLAAQGAGGQTGDTAENGTGAGPSDAELALALLRQGKDGTGADAALEADGGGAGGSGETSKIVRMEIFGRETHFAPVLAPEAASQGTGGTERQNGTGSSDGGAASRPIANRNDLTALLAATDVGRQATAGAQQQTSAAGTTSREDRTGDAGGRRSARGADARLRGTEERTARTAEERAGVSGSDERAASDVDTITAEAGSSDQSDAQGFEPPMTQVAREVLSAARAAGGQGSLASAQSGTGFAAAARLSELSNVSASGDAVRLLNIRLKPDALGDVTIRLRLVGNALDLRVSASKPETAEMLASDSHALKHILREAGYDTDVVSIDVGSAGSALRPQVATAPNPAFNGTSNGNAGSDGGSPRQDGQPQHQGGHGPQDQSTQKEANGNADPTTQGRVAGVVYI</sequence>
<keyword evidence="4" id="KW-1185">Reference proteome</keyword>
<feature type="region of interest" description="Disordered" evidence="1">
    <location>
        <begin position="453"/>
        <end position="517"/>
    </location>
</feature>
<organism evidence="3 4">
    <name type="scientific">Pseudoxanthobacter soli DSM 19599</name>
    <dbReference type="NCBI Taxonomy" id="1123029"/>
    <lineage>
        <taxon>Bacteria</taxon>
        <taxon>Pseudomonadati</taxon>
        <taxon>Pseudomonadota</taxon>
        <taxon>Alphaproteobacteria</taxon>
        <taxon>Hyphomicrobiales</taxon>
        <taxon>Segnochrobactraceae</taxon>
        <taxon>Pseudoxanthobacter</taxon>
    </lineage>
</organism>
<name>A0A1M7ZEP1_9HYPH</name>
<dbReference type="InterPro" id="IPR021136">
    <property type="entry name" value="Flagellar_hook_control-like_C"/>
</dbReference>
<dbReference type="CDD" id="cd17470">
    <property type="entry name" value="T3SS_Flik_C"/>
    <property type="match status" value="1"/>
</dbReference>
<dbReference type="InterPro" id="IPR038610">
    <property type="entry name" value="FliK-like_C_sf"/>
</dbReference>
<feature type="compositionally biased region" description="Low complexity" evidence="1">
    <location>
        <begin position="19"/>
        <end position="33"/>
    </location>
</feature>
<dbReference type="Proteomes" id="UP000186406">
    <property type="component" value="Unassembled WGS sequence"/>
</dbReference>